<feature type="non-terminal residue" evidence="2">
    <location>
        <position position="1"/>
    </location>
</feature>
<feature type="compositionally biased region" description="Polar residues" evidence="1">
    <location>
        <begin position="1"/>
        <end position="15"/>
    </location>
</feature>
<name>A0AAV2IF33_LYMST</name>
<dbReference type="EMBL" id="CAXITT010000718">
    <property type="protein sequence ID" value="CAL1545517.1"/>
    <property type="molecule type" value="Genomic_DNA"/>
</dbReference>
<dbReference type="AlphaFoldDB" id="A0AAV2IF33"/>
<protein>
    <submittedName>
        <fullName evidence="2">Uncharacterized protein</fullName>
    </submittedName>
</protein>
<evidence type="ECO:0000256" key="1">
    <source>
        <dbReference type="SAM" id="MobiDB-lite"/>
    </source>
</evidence>
<gene>
    <name evidence="2" type="ORF">GSLYS_00019000001</name>
</gene>
<keyword evidence="3" id="KW-1185">Reference proteome</keyword>
<evidence type="ECO:0000313" key="3">
    <source>
        <dbReference type="Proteomes" id="UP001497497"/>
    </source>
</evidence>
<accession>A0AAV2IF33</accession>
<proteinExistence type="predicted"/>
<feature type="region of interest" description="Disordered" evidence="1">
    <location>
        <begin position="1"/>
        <end position="28"/>
    </location>
</feature>
<dbReference type="Proteomes" id="UP001497497">
    <property type="component" value="Unassembled WGS sequence"/>
</dbReference>
<evidence type="ECO:0000313" key="2">
    <source>
        <dbReference type="EMBL" id="CAL1545517.1"/>
    </source>
</evidence>
<organism evidence="2 3">
    <name type="scientific">Lymnaea stagnalis</name>
    <name type="common">Great pond snail</name>
    <name type="synonym">Helix stagnalis</name>
    <dbReference type="NCBI Taxonomy" id="6523"/>
    <lineage>
        <taxon>Eukaryota</taxon>
        <taxon>Metazoa</taxon>
        <taxon>Spiralia</taxon>
        <taxon>Lophotrochozoa</taxon>
        <taxon>Mollusca</taxon>
        <taxon>Gastropoda</taxon>
        <taxon>Heterobranchia</taxon>
        <taxon>Euthyneura</taxon>
        <taxon>Panpulmonata</taxon>
        <taxon>Hygrophila</taxon>
        <taxon>Lymnaeoidea</taxon>
        <taxon>Lymnaeidae</taxon>
        <taxon>Lymnaea</taxon>
    </lineage>
</organism>
<comment type="caution">
    <text evidence="2">The sequence shown here is derived from an EMBL/GenBank/DDBJ whole genome shotgun (WGS) entry which is preliminary data.</text>
</comment>
<sequence>GKSKFNRTNSTSATLPRSKARHKVKSDGTLEKATKKINWFFLLGKGKS</sequence>
<reference evidence="2 3" key="1">
    <citation type="submission" date="2024-04" db="EMBL/GenBank/DDBJ databases">
        <authorList>
            <consortium name="Genoscope - CEA"/>
            <person name="William W."/>
        </authorList>
    </citation>
    <scope>NUCLEOTIDE SEQUENCE [LARGE SCALE GENOMIC DNA]</scope>
</reference>